<accession>A0AAN1BKE6</accession>
<sequence length="263" mass="29084">MTLNLVEKHVLVFAKAYSSPPTFDTDAEEGGSPAQWFAEVKGSEHGLSCKDLARTTNRAQLLAMSADKKTCIDDLCVSVLAWGGMHRANRDRLFQRSAARWLAVAKRIRAGGLSRRAAFDEFASLRAEKKEKAMLGLGPAYFTKLIYFLMPETPGKGYILDQWAGLSMNLIAGVNVVKMDETVTWKADGKTVERRVNSRVSDVNTGEDYDRFCRGLELLSARMGGAWTPGQVERALMSEGGRSPQTWRSHVVAERLRALPPSS</sequence>
<dbReference type="RefSeq" id="WP_157700423.1">
    <property type="nucleotide sequence ID" value="NZ_CP020909.1"/>
</dbReference>
<keyword evidence="1" id="KW-0614">Plasmid</keyword>
<geneLocation type="plasmid" evidence="2">
    <name>pretnxc12c</name>
</geneLocation>
<dbReference type="InterPro" id="IPR048868">
    <property type="entry name" value="OGG-like_put"/>
</dbReference>
<organism evidence="1 2">
    <name type="scientific">Rhizobium etli</name>
    <dbReference type="NCBI Taxonomy" id="29449"/>
    <lineage>
        <taxon>Bacteria</taxon>
        <taxon>Pseudomonadati</taxon>
        <taxon>Pseudomonadota</taxon>
        <taxon>Alphaproteobacteria</taxon>
        <taxon>Hyphomicrobiales</taxon>
        <taxon>Rhizobiaceae</taxon>
        <taxon>Rhizobium/Agrobacterium group</taxon>
        <taxon>Rhizobium</taxon>
    </lineage>
</organism>
<reference evidence="1 2" key="1">
    <citation type="submission" date="2017-04" db="EMBL/GenBank/DDBJ databases">
        <title>Complete genome sequences of Rhizobium genomic linages associated to common bean (phaseolus vulgaris).</title>
        <authorList>
            <person name="Santamaria R.I."/>
            <person name="Bustos P."/>
            <person name="Perez-Carrascal O."/>
            <person name="Martinez-Flores I."/>
            <person name="Juarez S."/>
            <person name="Lozano L."/>
            <person name="Miranda F."/>
            <person name="Vinuesa P."/>
            <person name="Martinez-Romero E."/>
            <person name="Cevallos M.A."/>
            <person name="Romero D."/>
            <person name="Davila G."/>
            <person name="Gonzalez V."/>
        </authorList>
    </citation>
    <scope>NUCLEOTIDE SEQUENCE [LARGE SCALE GENOMIC DNA]</scope>
    <source>
        <strain evidence="1 2">NXC12</strain>
        <plasmid evidence="2">pretnxc12c</plasmid>
    </source>
</reference>
<name>A0AAN1BKE6_RHIET</name>
<evidence type="ECO:0000313" key="2">
    <source>
        <dbReference type="Proteomes" id="UP000194159"/>
    </source>
</evidence>
<dbReference type="EMBL" id="CP020909">
    <property type="protein sequence ID" value="ARQ12834.1"/>
    <property type="molecule type" value="Genomic_DNA"/>
</dbReference>
<dbReference type="Proteomes" id="UP000194159">
    <property type="component" value="Plasmid pRetNXC12c"/>
</dbReference>
<protein>
    <submittedName>
        <fullName evidence="1">Uncharacterized protein</fullName>
    </submittedName>
</protein>
<gene>
    <name evidence="1" type="ORF">NXC12_PC00195</name>
</gene>
<proteinExistence type="predicted"/>
<dbReference type="AlphaFoldDB" id="A0AAN1BKE6"/>
<evidence type="ECO:0000313" key="1">
    <source>
        <dbReference type="EMBL" id="ARQ12834.1"/>
    </source>
</evidence>
<dbReference type="Pfam" id="PF21790">
    <property type="entry name" value="OGG"/>
    <property type="match status" value="1"/>
</dbReference>